<evidence type="ECO:0000256" key="1">
    <source>
        <dbReference type="SAM" id="MobiDB-lite"/>
    </source>
</evidence>
<proteinExistence type="predicted"/>
<comment type="caution">
    <text evidence="3">The sequence shown here is derived from an EMBL/GenBank/DDBJ whole genome shotgun (WGS) entry which is preliminary data.</text>
</comment>
<dbReference type="InterPro" id="IPR035931">
    <property type="entry name" value="YlxR-like_sf"/>
</dbReference>
<evidence type="ECO:0000313" key="4">
    <source>
        <dbReference type="Proteomes" id="UP001156441"/>
    </source>
</evidence>
<dbReference type="EMBL" id="JAFFZE010000013">
    <property type="protein sequence ID" value="MCT2584658.1"/>
    <property type="molecule type" value="Genomic_DNA"/>
</dbReference>
<feature type="domain" description="YlxR" evidence="2">
    <location>
        <begin position="19"/>
        <end position="83"/>
    </location>
</feature>
<dbReference type="InterPro" id="IPR007393">
    <property type="entry name" value="YlxR_dom"/>
</dbReference>
<reference evidence="3 4" key="1">
    <citation type="submission" date="2021-02" db="EMBL/GenBank/DDBJ databases">
        <title>Actinophytocola xerophila sp. nov., isolated from soil of cotton cropping field.</title>
        <authorList>
            <person name="Huang R."/>
            <person name="Chen X."/>
            <person name="Ge X."/>
            <person name="Liu W."/>
        </authorList>
    </citation>
    <scope>NUCLEOTIDE SEQUENCE [LARGE SCALE GENOMIC DNA]</scope>
    <source>
        <strain evidence="3 4">S1-96</strain>
    </source>
</reference>
<dbReference type="PANTHER" id="PTHR34215:SF1">
    <property type="entry name" value="YLXR DOMAIN-CONTAINING PROTEIN"/>
    <property type="match status" value="1"/>
</dbReference>
<dbReference type="Proteomes" id="UP001156441">
    <property type="component" value="Unassembled WGS sequence"/>
</dbReference>
<dbReference type="SUPFAM" id="SSF64376">
    <property type="entry name" value="YlxR-like"/>
    <property type="match status" value="1"/>
</dbReference>
<accession>A0ABT2JA70</accession>
<gene>
    <name evidence="3" type="ORF">JT362_16190</name>
</gene>
<dbReference type="Gene3D" id="3.30.1230.10">
    <property type="entry name" value="YlxR-like"/>
    <property type="match status" value="1"/>
</dbReference>
<feature type="compositionally biased region" description="Basic and acidic residues" evidence="1">
    <location>
        <begin position="110"/>
        <end position="119"/>
    </location>
</feature>
<dbReference type="PANTHER" id="PTHR34215">
    <property type="entry name" value="BLL0784 PROTEIN"/>
    <property type="match status" value="1"/>
</dbReference>
<evidence type="ECO:0000259" key="2">
    <source>
        <dbReference type="Pfam" id="PF04296"/>
    </source>
</evidence>
<keyword evidence="4" id="KW-1185">Reference proteome</keyword>
<dbReference type="InterPro" id="IPR037465">
    <property type="entry name" value="YlxR"/>
</dbReference>
<feature type="region of interest" description="Disordered" evidence="1">
    <location>
        <begin position="79"/>
        <end position="119"/>
    </location>
</feature>
<name>A0ABT2JA70_9PSEU</name>
<evidence type="ECO:0000313" key="3">
    <source>
        <dbReference type="EMBL" id="MCT2584658.1"/>
    </source>
</evidence>
<feature type="compositionally biased region" description="Basic and acidic residues" evidence="1">
    <location>
        <begin position="91"/>
        <end position="100"/>
    </location>
</feature>
<protein>
    <submittedName>
        <fullName evidence="3">YlxR family protein</fullName>
    </submittedName>
</protein>
<organism evidence="3 4">
    <name type="scientific">Actinophytocola gossypii</name>
    <dbReference type="NCBI Taxonomy" id="2812003"/>
    <lineage>
        <taxon>Bacteria</taxon>
        <taxon>Bacillati</taxon>
        <taxon>Actinomycetota</taxon>
        <taxon>Actinomycetes</taxon>
        <taxon>Pseudonocardiales</taxon>
        <taxon>Pseudonocardiaceae</taxon>
    </lineage>
</organism>
<dbReference type="Pfam" id="PF04296">
    <property type="entry name" value="YlxR"/>
    <property type="match status" value="1"/>
</dbReference>
<dbReference type="RefSeq" id="WP_260192066.1">
    <property type="nucleotide sequence ID" value="NZ_JAFFZE010000013.1"/>
</dbReference>
<sequence>MVHRSGPASARPEGSSPVRTCVGCRARAEAGELLRVALVDGELAPDPRRRASGRGAWLHPRPSCLDKAERRRAFARALRVPGPLDTGSLRSHLEQSDHRVTGSGSSRAGIEQRKQVDPS</sequence>